<evidence type="ECO:0000313" key="1">
    <source>
        <dbReference type="EMBL" id="TDK49524.1"/>
    </source>
</evidence>
<comment type="caution">
    <text evidence="1">The sequence shown here is derived from an EMBL/GenBank/DDBJ whole genome shotgun (WGS) entry which is preliminary data.</text>
</comment>
<reference evidence="1 2" key="1">
    <citation type="submission" date="2019-03" db="EMBL/GenBank/DDBJ databases">
        <title>Algoriphagus aquimaris sp. nov., isolated form marine sediment in Pohang, Korea.</title>
        <authorList>
            <person name="Kim J."/>
            <person name="Yoon S.-H."/>
            <person name="Lee S.-S."/>
        </authorList>
    </citation>
    <scope>NUCLEOTIDE SEQUENCE [LARGE SCALE GENOMIC DNA]</scope>
    <source>
        <strain evidence="1 2">F21</strain>
    </source>
</reference>
<dbReference type="RefSeq" id="WP_133389749.1">
    <property type="nucleotide sequence ID" value="NZ_SMUW01000025.1"/>
</dbReference>
<name>A0A4R5VBU7_9BACT</name>
<proteinExistence type="predicted"/>
<evidence type="ECO:0000313" key="2">
    <source>
        <dbReference type="Proteomes" id="UP000295438"/>
    </source>
</evidence>
<accession>A0A4R5VBU7</accession>
<dbReference type="AlphaFoldDB" id="A0A4R5VBU7"/>
<dbReference type="EMBL" id="SMUW01000025">
    <property type="protein sequence ID" value="TDK49524.1"/>
    <property type="molecule type" value="Genomic_DNA"/>
</dbReference>
<keyword evidence="2" id="KW-1185">Reference proteome</keyword>
<gene>
    <name evidence="1" type="ORF">E1898_02830</name>
</gene>
<sequence length="229" mass="26636">MKEKENESQAERDLYFKNLQEAFEEHARQKEILRRKFEGLWKKMKPLVVEKLKVKTDFLEVYKSQIQEHLINPEELNSEEDPTVIIKNEDGTFRFVLPEVNEKTIIEAAKKFRDEVEGHFQEALPAEELEKIPHILTLLYELGIIEVINQRFKAEGKDTGTDKARLIGTIIGRTEKKQVESIRKYLSAIDSKGHPKSPITGNSIKEVSKIMTEYGLQMKNLDIENNQIL</sequence>
<dbReference type="Proteomes" id="UP000295438">
    <property type="component" value="Unassembled WGS sequence"/>
</dbReference>
<organism evidence="1 2">
    <name type="scientific">Algoriphagus formosus</name>
    <dbReference type="NCBI Taxonomy" id="2007308"/>
    <lineage>
        <taxon>Bacteria</taxon>
        <taxon>Pseudomonadati</taxon>
        <taxon>Bacteroidota</taxon>
        <taxon>Cytophagia</taxon>
        <taxon>Cytophagales</taxon>
        <taxon>Cyclobacteriaceae</taxon>
        <taxon>Algoriphagus</taxon>
    </lineage>
</organism>
<protein>
    <submittedName>
        <fullName evidence="1">Uncharacterized protein</fullName>
    </submittedName>
</protein>